<dbReference type="PANTHER" id="PTHR45648">
    <property type="entry name" value="GDSL LIPASE/ACYLHYDROLASE FAMILY PROTEIN (AFU_ORTHOLOGUE AFUA_4G14700)"/>
    <property type="match status" value="1"/>
</dbReference>
<gene>
    <name evidence="4" type="ORF">GGI15_004828</name>
</gene>
<dbReference type="Proteomes" id="UP001140172">
    <property type="component" value="Unassembled WGS sequence"/>
</dbReference>
<dbReference type="PANTHER" id="PTHR45648:SF22">
    <property type="entry name" value="GDSL LIPASE_ACYLHYDROLASE FAMILY PROTEIN (AFU_ORTHOLOGUE AFUA_4G14700)"/>
    <property type="match status" value="1"/>
</dbReference>
<evidence type="ECO:0008006" key="6">
    <source>
        <dbReference type="Google" id="ProtNLM"/>
    </source>
</evidence>
<dbReference type="SUPFAM" id="SSF52266">
    <property type="entry name" value="SGNH hydrolase"/>
    <property type="match status" value="1"/>
</dbReference>
<evidence type="ECO:0000313" key="5">
    <source>
        <dbReference type="Proteomes" id="UP001140172"/>
    </source>
</evidence>
<name>A0A9W8LEI4_9FUNG</name>
<feature type="signal peptide" evidence="3">
    <location>
        <begin position="1"/>
        <end position="22"/>
    </location>
</feature>
<feature type="region of interest" description="Disordered" evidence="2">
    <location>
        <begin position="370"/>
        <end position="401"/>
    </location>
</feature>
<keyword evidence="1" id="KW-0378">Hydrolase</keyword>
<organism evidence="4 5">
    <name type="scientific">Coemansia interrupta</name>
    <dbReference type="NCBI Taxonomy" id="1126814"/>
    <lineage>
        <taxon>Eukaryota</taxon>
        <taxon>Fungi</taxon>
        <taxon>Fungi incertae sedis</taxon>
        <taxon>Zoopagomycota</taxon>
        <taxon>Kickxellomycotina</taxon>
        <taxon>Kickxellomycetes</taxon>
        <taxon>Kickxellales</taxon>
        <taxon>Kickxellaceae</taxon>
        <taxon>Coemansia</taxon>
    </lineage>
</organism>
<dbReference type="Pfam" id="PF00657">
    <property type="entry name" value="Lipase_GDSL"/>
    <property type="match status" value="1"/>
</dbReference>
<dbReference type="Gene3D" id="3.40.50.1110">
    <property type="entry name" value="SGNH hydrolase"/>
    <property type="match status" value="1"/>
</dbReference>
<evidence type="ECO:0000256" key="1">
    <source>
        <dbReference type="ARBA" id="ARBA00022801"/>
    </source>
</evidence>
<evidence type="ECO:0000256" key="3">
    <source>
        <dbReference type="SAM" id="SignalP"/>
    </source>
</evidence>
<evidence type="ECO:0000313" key="4">
    <source>
        <dbReference type="EMBL" id="KAJ2776498.1"/>
    </source>
</evidence>
<dbReference type="GO" id="GO:0016788">
    <property type="term" value="F:hydrolase activity, acting on ester bonds"/>
    <property type="evidence" value="ECO:0007669"/>
    <property type="project" value="InterPro"/>
</dbReference>
<sequence length="401" mass="44524">MINILSTPLSIAVAALALAANAAPSPPAAPSYGQNVVSPSNPPCGSGNNGTLIVFGDSYSDIGSRWKIVEHYSPDFNPPPWFEGRYSNGFMWNEWAGTLLDKTLANFAFGDGTSDNTFAPGPVPSIQEQAAMFCQQRNTKRFQHPEDNTVVIEIGTNDIFYGLRNNIFVGREEAIKFANGVADNIKRVVEKMIANGHKKFYISNVPPIYFAPRIVNLFNPELTKAVVADFNQVYDQVFGEFAKSHSDIEINVVDSYSIVYSIITKLLPDLKIKHGPGSSCVTRDAELNPVSYCTNPDEFFFMDDLHPTRLVHKLVGFTITKILKDASYVPTVEDMRQIIKENNLLDVAEPVAVNEYRADGSYDDINEQILNQPKRPQPPQPKINNGKEVPYRLNSCSGPHY</sequence>
<dbReference type="InterPro" id="IPR036514">
    <property type="entry name" value="SGNH_hydro_sf"/>
</dbReference>
<feature type="chain" id="PRO_5040797480" description="Thermolabile hemolysin" evidence="3">
    <location>
        <begin position="23"/>
        <end position="401"/>
    </location>
</feature>
<dbReference type="CDD" id="cd01846">
    <property type="entry name" value="fatty_acyltransferase_like"/>
    <property type="match status" value="1"/>
</dbReference>
<reference evidence="4" key="1">
    <citation type="submission" date="2022-07" db="EMBL/GenBank/DDBJ databases">
        <title>Phylogenomic reconstructions and comparative analyses of Kickxellomycotina fungi.</title>
        <authorList>
            <person name="Reynolds N.K."/>
            <person name="Stajich J.E."/>
            <person name="Barry K."/>
            <person name="Grigoriev I.V."/>
            <person name="Crous P."/>
            <person name="Smith M.E."/>
        </authorList>
    </citation>
    <scope>NUCLEOTIDE SEQUENCE</scope>
    <source>
        <strain evidence="4">BCRC 34489</strain>
    </source>
</reference>
<protein>
    <recommendedName>
        <fullName evidence="6">Thermolabile hemolysin</fullName>
    </recommendedName>
</protein>
<dbReference type="AlphaFoldDB" id="A0A9W8LEI4"/>
<dbReference type="EMBL" id="JANBUM010000489">
    <property type="protein sequence ID" value="KAJ2776498.1"/>
    <property type="molecule type" value="Genomic_DNA"/>
</dbReference>
<keyword evidence="5" id="KW-1185">Reference proteome</keyword>
<dbReference type="InterPro" id="IPR051058">
    <property type="entry name" value="GDSL_Est/Lipase"/>
</dbReference>
<keyword evidence="3" id="KW-0732">Signal</keyword>
<accession>A0A9W8LEI4</accession>
<proteinExistence type="predicted"/>
<comment type="caution">
    <text evidence="4">The sequence shown here is derived from an EMBL/GenBank/DDBJ whole genome shotgun (WGS) entry which is preliminary data.</text>
</comment>
<dbReference type="OrthoDB" id="1600564at2759"/>
<dbReference type="InterPro" id="IPR001087">
    <property type="entry name" value="GDSL"/>
</dbReference>
<evidence type="ECO:0000256" key="2">
    <source>
        <dbReference type="SAM" id="MobiDB-lite"/>
    </source>
</evidence>